<dbReference type="PANTHER" id="PTHR48071">
    <property type="entry name" value="SRCR DOMAIN-CONTAINING PROTEIN"/>
    <property type="match status" value="1"/>
</dbReference>
<feature type="disulfide bond" evidence="3">
    <location>
        <begin position="82"/>
        <end position="92"/>
    </location>
</feature>
<name>A0A3B4AHH6_9GOBI</name>
<dbReference type="STRING" id="409849.ENSPMGP00000016548"/>
<evidence type="ECO:0000256" key="2">
    <source>
        <dbReference type="ARBA" id="ARBA00023157"/>
    </source>
</evidence>
<dbReference type="Gene3D" id="3.10.250.10">
    <property type="entry name" value="SRCR-like domain"/>
    <property type="match status" value="1"/>
</dbReference>
<dbReference type="GO" id="GO:0016020">
    <property type="term" value="C:membrane"/>
    <property type="evidence" value="ECO:0007669"/>
    <property type="project" value="InterPro"/>
</dbReference>
<evidence type="ECO:0000259" key="4">
    <source>
        <dbReference type="PROSITE" id="PS50287"/>
    </source>
</evidence>
<keyword evidence="2 3" id="KW-1015">Disulfide bond</keyword>
<reference evidence="5" key="2">
    <citation type="submission" date="2025-09" db="UniProtKB">
        <authorList>
            <consortium name="Ensembl"/>
        </authorList>
    </citation>
    <scope>IDENTIFICATION</scope>
</reference>
<dbReference type="Ensembl" id="ENSPMGT00000017675.1">
    <property type="protein sequence ID" value="ENSPMGP00000016548.1"/>
    <property type="gene ID" value="ENSPMGG00000013593.1"/>
</dbReference>
<keyword evidence="6" id="KW-1185">Reference proteome</keyword>
<evidence type="ECO:0000313" key="5">
    <source>
        <dbReference type="Ensembl" id="ENSPMGP00000016548.1"/>
    </source>
</evidence>
<evidence type="ECO:0000256" key="3">
    <source>
        <dbReference type="PROSITE-ProRule" id="PRU00196"/>
    </source>
</evidence>
<dbReference type="PANTHER" id="PTHR48071:SF18">
    <property type="entry name" value="DELETED IN MALIGNANT BRAIN TUMORS 1 PROTEIN-RELATED"/>
    <property type="match status" value="1"/>
</dbReference>
<protein>
    <recommendedName>
        <fullName evidence="4">SRCR domain-containing protein</fullName>
    </recommendedName>
</protein>
<sequence length="168" mass="17987">MSSSGLGVSNGDIRLMNGSHECQGRVEIMYLGNWGTVCDDGWQLDNAVVVCKQLQCGSAVAALSQAAYGAGVGQIWLDNVQCRGTEAGLSFCSHLGIAQHNCNHNEDAAVICNSNGLSSGGLWSGCRSRATGQVWGWDWNNPTGQSQVLGLRKLFNEMLLHTMERAQL</sequence>
<feature type="domain" description="SRCR" evidence="4">
    <location>
        <begin position="13"/>
        <end position="113"/>
    </location>
</feature>
<feature type="disulfide bond" evidence="3">
    <location>
        <begin position="38"/>
        <end position="102"/>
    </location>
</feature>
<dbReference type="InterPro" id="IPR036772">
    <property type="entry name" value="SRCR-like_dom_sf"/>
</dbReference>
<dbReference type="Pfam" id="PF00530">
    <property type="entry name" value="SRCR"/>
    <property type="match status" value="1"/>
</dbReference>
<dbReference type="Proteomes" id="UP000261520">
    <property type="component" value="Unplaced"/>
</dbReference>
<keyword evidence="1" id="KW-0732">Signal</keyword>
<evidence type="ECO:0000313" key="6">
    <source>
        <dbReference type="Proteomes" id="UP000261520"/>
    </source>
</evidence>
<accession>A0A3B4AHH6</accession>
<reference evidence="5" key="1">
    <citation type="submission" date="2025-08" db="UniProtKB">
        <authorList>
            <consortium name="Ensembl"/>
        </authorList>
    </citation>
    <scope>IDENTIFICATION</scope>
</reference>
<dbReference type="PRINTS" id="PR00258">
    <property type="entry name" value="SPERACTRCPTR"/>
</dbReference>
<dbReference type="PROSITE" id="PS50287">
    <property type="entry name" value="SRCR_2"/>
    <property type="match status" value="1"/>
</dbReference>
<dbReference type="InterPro" id="IPR001190">
    <property type="entry name" value="SRCR"/>
</dbReference>
<feature type="disulfide bond" evidence="3">
    <location>
        <begin position="51"/>
        <end position="112"/>
    </location>
</feature>
<dbReference type="FunFam" id="3.10.250.10:FF:000001">
    <property type="entry name" value="Lysyl oxidase 4 isoform X1"/>
    <property type="match status" value="1"/>
</dbReference>
<dbReference type="SMART" id="SM00202">
    <property type="entry name" value="SR"/>
    <property type="match status" value="1"/>
</dbReference>
<dbReference type="AlphaFoldDB" id="A0A3B4AHH6"/>
<evidence type="ECO:0000256" key="1">
    <source>
        <dbReference type="ARBA" id="ARBA00022729"/>
    </source>
</evidence>
<dbReference type="SUPFAM" id="SSF56487">
    <property type="entry name" value="SRCR-like"/>
    <property type="match status" value="1"/>
</dbReference>
<organism evidence="5 6">
    <name type="scientific">Periophthalmus magnuspinnatus</name>
    <dbReference type="NCBI Taxonomy" id="409849"/>
    <lineage>
        <taxon>Eukaryota</taxon>
        <taxon>Metazoa</taxon>
        <taxon>Chordata</taxon>
        <taxon>Craniata</taxon>
        <taxon>Vertebrata</taxon>
        <taxon>Euteleostomi</taxon>
        <taxon>Actinopterygii</taxon>
        <taxon>Neopterygii</taxon>
        <taxon>Teleostei</taxon>
        <taxon>Neoteleostei</taxon>
        <taxon>Acanthomorphata</taxon>
        <taxon>Gobiaria</taxon>
        <taxon>Gobiiformes</taxon>
        <taxon>Gobioidei</taxon>
        <taxon>Gobiidae</taxon>
        <taxon>Oxudercinae</taxon>
        <taxon>Periophthalmus</taxon>
    </lineage>
</organism>
<proteinExistence type="predicted"/>